<feature type="non-terminal residue" evidence="2">
    <location>
        <position position="1"/>
    </location>
</feature>
<sequence>MGESKVFSFLFCLRETAHPTSFNVITEGASGTRSSVMEITIVGIILTNATVESAHSYADPLPRFRQFARENHCDTIFPHMATQIKLEYKCDGDDDCGDWSDETRCDGVENATTTITYTESETNISLASIEESGDEQTTPGIEEVTEAFSTTETMPSLEDTLGLEPAIQNPQGKYPSAFYNVLQYFNFSTSFNRKQLRSLKSENSILHYNNTNLQVEVKELESEIQNVRSENLD</sequence>
<proteinExistence type="predicted"/>
<keyword evidence="3" id="KW-1185">Reference proteome</keyword>
<evidence type="ECO:0000256" key="1">
    <source>
        <dbReference type="ARBA" id="ARBA00023157"/>
    </source>
</evidence>
<accession>A0A8J2MBQ9</accession>
<evidence type="ECO:0000313" key="3">
    <source>
        <dbReference type="Proteomes" id="UP000708208"/>
    </source>
</evidence>
<evidence type="ECO:0000313" key="2">
    <source>
        <dbReference type="EMBL" id="CAG7835595.1"/>
    </source>
</evidence>
<keyword evidence="1" id="KW-1015">Disulfide bond</keyword>
<dbReference type="Proteomes" id="UP000708208">
    <property type="component" value="Unassembled WGS sequence"/>
</dbReference>
<dbReference type="InterPro" id="IPR002172">
    <property type="entry name" value="LDrepeatLR_classA_rpt"/>
</dbReference>
<dbReference type="Pfam" id="PF00057">
    <property type="entry name" value="Ldl_recept_a"/>
    <property type="match status" value="1"/>
</dbReference>
<dbReference type="EMBL" id="CAJVCH010570684">
    <property type="protein sequence ID" value="CAG7835595.1"/>
    <property type="molecule type" value="Genomic_DNA"/>
</dbReference>
<comment type="caution">
    <text evidence="2">The sequence shown here is derived from an EMBL/GenBank/DDBJ whole genome shotgun (WGS) entry which is preliminary data.</text>
</comment>
<organism evidence="2 3">
    <name type="scientific">Allacma fusca</name>
    <dbReference type="NCBI Taxonomy" id="39272"/>
    <lineage>
        <taxon>Eukaryota</taxon>
        <taxon>Metazoa</taxon>
        <taxon>Ecdysozoa</taxon>
        <taxon>Arthropoda</taxon>
        <taxon>Hexapoda</taxon>
        <taxon>Collembola</taxon>
        <taxon>Symphypleona</taxon>
        <taxon>Sminthuridae</taxon>
        <taxon>Allacma</taxon>
    </lineage>
</organism>
<name>A0A8J2MBQ9_9HEXA</name>
<gene>
    <name evidence="2" type="ORF">AFUS01_LOCUS44944</name>
</gene>
<reference evidence="2" key="1">
    <citation type="submission" date="2021-06" db="EMBL/GenBank/DDBJ databases">
        <authorList>
            <person name="Hodson N. C."/>
            <person name="Mongue J. A."/>
            <person name="Jaron S. K."/>
        </authorList>
    </citation>
    <scope>NUCLEOTIDE SEQUENCE</scope>
</reference>
<protein>
    <submittedName>
        <fullName evidence="2">Uncharacterized protein</fullName>
    </submittedName>
</protein>
<dbReference type="SMART" id="SM00192">
    <property type="entry name" value="LDLa"/>
    <property type="match status" value="1"/>
</dbReference>
<dbReference type="AlphaFoldDB" id="A0A8J2MBQ9"/>